<dbReference type="SUPFAM" id="SSF55961">
    <property type="entry name" value="Bet v1-like"/>
    <property type="match status" value="1"/>
</dbReference>
<dbReference type="EMBL" id="JADKYY010000006">
    <property type="protein sequence ID" value="MBF5027431.1"/>
    <property type="molecule type" value="Genomic_DNA"/>
</dbReference>
<comment type="caution">
    <text evidence="1">The sequence shown here is derived from an EMBL/GenBank/DDBJ whole genome shotgun (WGS) entry which is preliminary data.</text>
</comment>
<evidence type="ECO:0008006" key="3">
    <source>
        <dbReference type="Google" id="ProtNLM"/>
    </source>
</evidence>
<protein>
    <recommendedName>
        <fullName evidence="3">Polyketide cyclase</fullName>
    </recommendedName>
</protein>
<reference evidence="1" key="1">
    <citation type="submission" date="2020-11" db="EMBL/GenBank/DDBJ databases">
        <title>Genome seq and assembly of Planobacterium sp.</title>
        <authorList>
            <person name="Chhetri G."/>
        </authorList>
    </citation>
    <scope>NUCLEOTIDE SEQUENCE</scope>
    <source>
        <strain evidence="1">GCR5</strain>
    </source>
</reference>
<evidence type="ECO:0000313" key="2">
    <source>
        <dbReference type="Proteomes" id="UP000694480"/>
    </source>
</evidence>
<dbReference type="RefSeq" id="WP_194739360.1">
    <property type="nucleotide sequence ID" value="NZ_JADKYY010000006.1"/>
</dbReference>
<sequence length="348" mass="39708">MRWIKFLVILSVIGVGVYVVTGLLTTRPKTYTFSQSVPYSVDKVFQQFRDVREFASWNGYFTALGNDKDWSAAYFEPYTGMGANAKFYNEKNGMFREVLLKYENLNRSVRYHFLENGWERPVVVDVIMRPKGSAHTNLEWHITIPEQSVFSTMTSEWEEDSMKPLITRSTQRLSITLGNKVDKDLLLQNIIYDSIFTQTRKGALLVGVSATSANRPETLMESTVVQHNKVWAYATMDLAKREDELGFPTMLYTVGGKGETHLSYYYGVEVSKREGLKDQSFSYRTVPSSSVYSMFHRGNARSIEGAVEKLVKKAKADSVRIGDLQQEFLDPPVNGQTLRVKLSLPYVK</sequence>
<proteinExistence type="predicted"/>
<dbReference type="AlphaFoldDB" id="A0A930YW75"/>
<gene>
    <name evidence="1" type="ORF">IC612_06420</name>
</gene>
<evidence type="ECO:0000313" key="1">
    <source>
        <dbReference type="EMBL" id="MBF5027431.1"/>
    </source>
</evidence>
<keyword evidence="2" id="KW-1185">Reference proteome</keyword>
<name>A0A930YW75_9FLAO</name>
<accession>A0A930YW75</accession>
<organism evidence="1 2">
    <name type="scientific">Planobacterium oryzisoli</name>
    <dbReference type="NCBI Taxonomy" id="2771435"/>
    <lineage>
        <taxon>Bacteria</taxon>
        <taxon>Pseudomonadati</taxon>
        <taxon>Bacteroidota</taxon>
        <taxon>Flavobacteriia</taxon>
        <taxon>Flavobacteriales</taxon>
        <taxon>Weeksellaceae</taxon>
        <taxon>Chryseobacterium group</taxon>
        <taxon>Chryseobacterium</taxon>
    </lineage>
</organism>
<dbReference type="Proteomes" id="UP000694480">
    <property type="component" value="Unassembled WGS sequence"/>
</dbReference>